<evidence type="ECO:0000313" key="2">
    <source>
        <dbReference type="Proteomes" id="UP000464262"/>
    </source>
</evidence>
<dbReference type="Proteomes" id="UP000464262">
    <property type="component" value="Chromosome 2"/>
</dbReference>
<dbReference type="Pfam" id="PF00756">
    <property type="entry name" value="Esterase"/>
    <property type="match status" value="1"/>
</dbReference>
<dbReference type="RefSeq" id="WP_164650030.1">
    <property type="nucleotide sequence ID" value="NZ_CP047476.1"/>
</dbReference>
<dbReference type="AlphaFoldDB" id="A0A7Z2T6E7"/>
<dbReference type="Gene3D" id="3.40.50.1820">
    <property type="entry name" value="alpha/beta hydrolase"/>
    <property type="match status" value="1"/>
</dbReference>
<keyword evidence="2" id="KW-1185">Reference proteome</keyword>
<reference evidence="1 2" key="1">
    <citation type="submission" date="2020-01" db="EMBL/GenBank/DDBJ databases">
        <title>Whole genome and functional gene identification of agarase of Vibrio HN897.</title>
        <authorList>
            <person name="Liu Y."/>
            <person name="Zhao Z."/>
        </authorList>
    </citation>
    <scope>NUCLEOTIDE SEQUENCE [LARGE SCALE GENOMIC DNA]</scope>
    <source>
        <strain evidence="1 2">HN897</strain>
    </source>
</reference>
<dbReference type="SUPFAM" id="SSF53474">
    <property type="entry name" value="alpha/beta-Hydrolases"/>
    <property type="match status" value="1"/>
</dbReference>
<dbReference type="PANTHER" id="PTHR48098">
    <property type="entry name" value="ENTEROCHELIN ESTERASE-RELATED"/>
    <property type="match status" value="1"/>
</dbReference>
<dbReference type="KEGG" id="vas:GT360_16355"/>
<name>A0A7Z2T6E7_9VIBR</name>
<dbReference type="InterPro" id="IPR029058">
    <property type="entry name" value="AB_hydrolase_fold"/>
</dbReference>
<accession>A0A7Z2T6E7</accession>
<dbReference type="InterPro" id="IPR050583">
    <property type="entry name" value="Mycobacterial_A85_antigen"/>
</dbReference>
<dbReference type="PANTHER" id="PTHR48098:SF3">
    <property type="entry name" value="IRON(III) ENTEROBACTIN ESTERASE"/>
    <property type="match status" value="1"/>
</dbReference>
<sequence>MHREYHRWWSPNLNRDMELLVFGHSGAKVLVFPTRGGRFFEYENLGLVNSIADKINAGQLQLYCVDSIDSESMYCFWAHPNGRIQRHKQYEEYILQEVFPLMASKNWHPCTIAHGCSLGAYHAANIFFRHPHLFKKLAAFSGRYDLTWGVESFNDLFDGYYDQDIYFNTPTHFLQSLANPEQLNDIRNSDIVFTIGKEDPFLQNNHVLSNLLNQIGVSHRMYEWNGRAHRGRYWRQMAPLYL</sequence>
<dbReference type="EMBL" id="CP047476">
    <property type="protein sequence ID" value="QIA65130.1"/>
    <property type="molecule type" value="Genomic_DNA"/>
</dbReference>
<proteinExistence type="predicted"/>
<evidence type="ECO:0000313" key="1">
    <source>
        <dbReference type="EMBL" id="QIA65130.1"/>
    </source>
</evidence>
<organism evidence="1 2">
    <name type="scientific">Vibrio astriarenae</name>
    <dbReference type="NCBI Taxonomy" id="1481923"/>
    <lineage>
        <taxon>Bacteria</taxon>
        <taxon>Pseudomonadati</taxon>
        <taxon>Pseudomonadota</taxon>
        <taxon>Gammaproteobacteria</taxon>
        <taxon>Vibrionales</taxon>
        <taxon>Vibrionaceae</taxon>
        <taxon>Vibrio</taxon>
    </lineage>
</organism>
<dbReference type="InterPro" id="IPR000801">
    <property type="entry name" value="Esterase-like"/>
</dbReference>
<gene>
    <name evidence="1" type="ORF">GT360_16355</name>
</gene>
<protein>
    <submittedName>
        <fullName evidence="1">Esterase</fullName>
    </submittedName>
</protein>